<evidence type="ECO:0000313" key="2">
    <source>
        <dbReference type="Proteomes" id="UP001164929"/>
    </source>
</evidence>
<evidence type="ECO:0000313" key="1">
    <source>
        <dbReference type="EMBL" id="KAJ6951200.1"/>
    </source>
</evidence>
<dbReference type="EMBL" id="JAQIZT010000019">
    <property type="protein sequence ID" value="KAJ6951200.1"/>
    <property type="molecule type" value="Genomic_DNA"/>
</dbReference>
<organism evidence="1 2">
    <name type="scientific">Populus alba x Populus x berolinensis</name>
    <dbReference type="NCBI Taxonomy" id="444605"/>
    <lineage>
        <taxon>Eukaryota</taxon>
        <taxon>Viridiplantae</taxon>
        <taxon>Streptophyta</taxon>
        <taxon>Embryophyta</taxon>
        <taxon>Tracheophyta</taxon>
        <taxon>Spermatophyta</taxon>
        <taxon>Magnoliopsida</taxon>
        <taxon>eudicotyledons</taxon>
        <taxon>Gunneridae</taxon>
        <taxon>Pentapetalae</taxon>
        <taxon>rosids</taxon>
        <taxon>fabids</taxon>
        <taxon>Malpighiales</taxon>
        <taxon>Salicaceae</taxon>
        <taxon>Saliceae</taxon>
        <taxon>Populus</taxon>
    </lineage>
</organism>
<comment type="caution">
    <text evidence="1">The sequence shown here is derived from an EMBL/GenBank/DDBJ whole genome shotgun (WGS) entry which is preliminary data.</text>
</comment>
<name>A0AAD6L8R8_9ROSI</name>
<proteinExistence type="predicted"/>
<protein>
    <submittedName>
        <fullName evidence="1">Uncharacterized protein</fullName>
    </submittedName>
</protein>
<sequence length="147" mass="16086">MAKRCFLLNALTGKLPAELAKLVILTDISAFPEFQHWGASTRFLTQQLASDSFVKILLNPGKVVKSAPSSALPIYSGSCNRMGMQKMNENCCGFPLFSPSFSRSLSLLLCLLNLSASTHIGGFLIGLLPIDHQLFRHFNIEVGLVNM</sequence>
<keyword evidence="2" id="KW-1185">Reference proteome</keyword>
<accession>A0AAD6L8R8</accession>
<dbReference type="AlphaFoldDB" id="A0AAD6L8R8"/>
<reference evidence="1" key="1">
    <citation type="journal article" date="2023" name="Mol. Ecol. Resour.">
        <title>Chromosome-level genome assembly of a triploid poplar Populus alba 'Berolinensis'.</title>
        <authorList>
            <person name="Chen S."/>
            <person name="Yu Y."/>
            <person name="Wang X."/>
            <person name="Wang S."/>
            <person name="Zhang T."/>
            <person name="Zhou Y."/>
            <person name="He R."/>
            <person name="Meng N."/>
            <person name="Wang Y."/>
            <person name="Liu W."/>
            <person name="Liu Z."/>
            <person name="Liu J."/>
            <person name="Guo Q."/>
            <person name="Huang H."/>
            <person name="Sederoff R.R."/>
            <person name="Wang G."/>
            <person name="Qu G."/>
            <person name="Chen S."/>
        </authorList>
    </citation>
    <scope>NUCLEOTIDE SEQUENCE</scope>
    <source>
        <strain evidence="1">SC-2020</strain>
    </source>
</reference>
<gene>
    <name evidence="1" type="ORF">NC653_040551</name>
</gene>
<dbReference type="Proteomes" id="UP001164929">
    <property type="component" value="Chromosome 19"/>
</dbReference>